<dbReference type="InParanoid" id="A0A0D0D7W6"/>
<accession>A0A0D0D7W6</accession>
<gene>
    <name evidence="1" type="ORF">PAXRUDRAFT_179183</name>
</gene>
<evidence type="ECO:0000313" key="1">
    <source>
        <dbReference type="EMBL" id="KIK73135.1"/>
    </source>
</evidence>
<proteinExistence type="predicted"/>
<reference evidence="1 2" key="1">
    <citation type="submission" date="2014-04" db="EMBL/GenBank/DDBJ databases">
        <authorList>
            <consortium name="DOE Joint Genome Institute"/>
            <person name="Kuo A."/>
            <person name="Kohler A."/>
            <person name="Jargeat P."/>
            <person name="Nagy L.G."/>
            <person name="Floudas D."/>
            <person name="Copeland A."/>
            <person name="Barry K.W."/>
            <person name="Cichocki N."/>
            <person name="Veneault-Fourrey C."/>
            <person name="LaButti K."/>
            <person name="Lindquist E.A."/>
            <person name="Lipzen A."/>
            <person name="Lundell T."/>
            <person name="Morin E."/>
            <person name="Murat C."/>
            <person name="Sun H."/>
            <person name="Tunlid A."/>
            <person name="Henrissat B."/>
            <person name="Grigoriev I.V."/>
            <person name="Hibbett D.S."/>
            <person name="Martin F."/>
            <person name="Nordberg H.P."/>
            <person name="Cantor M.N."/>
            <person name="Hua S.X."/>
        </authorList>
    </citation>
    <scope>NUCLEOTIDE SEQUENCE [LARGE SCALE GENOMIC DNA]</scope>
    <source>
        <strain evidence="1 2">Ve08.2h10</strain>
    </source>
</reference>
<name>A0A0D0D7W6_9AGAM</name>
<evidence type="ECO:0000313" key="2">
    <source>
        <dbReference type="Proteomes" id="UP000054538"/>
    </source>
</evidence>
<dbReference type="HOGENOM" id="CLU_005726_9_3_1"/>
<reference evidence="2" key="2">
    <citation type="submission" date="2015-01" db="EMBL/GenBank/DDBJ databases">
        <title>Evolutionary Origins and Diversification of the Mycorrhizal Mutualists.</title>
        <authorList>
            <consortium name="DOE Joint Genome Institute"/>
            <consortium name="Mycorrhizal Genomics Consortium"/>
            <person name="Kohler A."/>
            <person name="Kuo A."/>
            <person name="Nagy L.G."/>
            <person name="Floudas D."/>
            <person name="Copeland A."/>
            <person name="Barry K.W."/>
            <person name="Cichocki N."/>
            <person name="Veneault-Fourrey C."/>
            <person name="LaButti K."/>
            <person name="Lindquist E.A."/>
            <person name="Lipzen A."/>
            <person name="Lundell T."/>
            <person name="Morin E."/>
            <person name="Murat C."/>
            <person name="Riley R."/>
            <person name="Ohm R."/>
            <person name="Sun H."/>
            <person name="Tunlid A."/>
            <person name="Henrissat B."/>
            <person name="Grigoriev I.V."/>
            <person name="Hibbett D.S."/>
            <person name="Martin F."/>
        </authorList>
    </citation>
    <scope>NUCLEOTIDE SEQUENCE [LARGE SCALE GENOMIC DNA]</scope>
    <source>
        <strain evidence="2">Ve08.2h10</strain>
    </source>
</reference>
<sequence>GKFKGMVRILEERGFDTKKLKVQCNRKFECPSGSTICCLQHILYNQSDFVNVESLLEQSCKVKGFTVMFLLKFHCELTFI</sequence>
<organism evidence="1 2">
    <name type="scientific">Paxillus rubicundulus Ve08.2h10</name>
    <dbReference type="NCBI Taxonomy" id="930991"/>
    <lineage>
        <taxon>Eukaryota</taxon>
        <taxon>Fungi</taxon>
        <taxon>Dikarya</taxon>
        <taxon>Basidiomycota</taxon>
        <taxon>Agaricomycotina</taxon>
        <taxon>Agaricomycetes</taxon>
        <taxon>Agaricomycetidae</taxon>
        <taxon>Boletales</taxon>
        <taxon>Paxilineae</taxon>
        <taxon>Paxillaceae</taxon>
        <taxon>Paxillus</taxon>
    </lineage>
</organism>
<keyword evidence="2" id="KW-1185">Reference proteome</keyword>
<dbReference type="AlphaFoldDB" id="A0A0D0D7W6"/>
<dbReference type="Proteomes" id="UP000054538">
    <property type="component" value="Unassembled WGS sequence"/>
</dbReference>
<dbReference type="EMBL" id="KN830069">
    <property type="protein sequence ID" value="KIK73135.1"/>
    <property type="molecule type" value="Genomic_DNA"/>
</dbReference>
<protein>
    <submittedName>
        <fullName evidence="1">Uncharacterized protein</fullName>
    </submittedName>
</protein>
<feature type="non-terminal residue" evidence="1">
    <location>
        <position position="1"/>
    </location>
</feature>